<evidence type="ECO:0000256" key="2">
    <source>
        <dbReference type="SAM" id="SignalP"/>
    </source>
</evidence>
<dbReference type="GO" id="GO:0016829">
    <property type="term" value="F:lyase activity"/>
    <property type="evidence" value="ECO:0007669"/>
    <property type="project" value="UniProtKB-KW"/>
</dbReference>
<dbReference type="RefSeq" id="WP_136415365.1">
    <property type="nucleotide sequence ID" value="NZ_CP039396.1"/>
</dbReference>
<dbReference type="CDD" id="cd00063">
    <property type="entry name" value="FN3"/>
    <property type="match status" value="1"/>
</dbReference>
<keyword evidence="2" id="KW-0732">Signal</keyword>
<dbReference type="Proteomes" id="UP000297149">
    <property type="component" value="Chromosome"/>
</dbReference>
<gene>
    <name evidence="4" type="ORF">E7747_08405</name>
</gene>
<keyword evidence="4" id="KW-0456">Lyase</keyword>
<organism evidence="4 5">
    <name type="scientific">Duncaniella dubosii</name>
    <dbReference type="NCBI Taxonomy" id="2518971"/>
    <lineage>
        <taxon>Bacteria</taxon>
        <taxon>Pseudomonadati</taxon>
        <taxon>Bacteroidota</taxon>
        <taxon>Bacteroidia</taxon>
        <taxon>Bacteroidales</taxon>
        <taxon>Muribaculaceae</taxon>
        <taxon>Duncaniella</taxon>
    </lineage>
</organism>
<proteinExistence type="predicted"/>
<name>A0A4P7W4D0_9BACT</name>
<feature type="compositionally biased region" description="Basic and acidic residues" evidence="1">
    <location>
        <begin position="961"/>
        <end position="972"/>
    </location>
</feature>
<reference evidence="5" key="1">
    <citation type="submission" date="2019-02" db="EMBL/GenBank/DDBJ databases">
        <title>Isolation and identification of novel species under the genus Muribaculum.</title>
        <authorList>
            <person name="Miyake S."/>
            <person name="Ding Y."/>
            <person name="Low A."/>
            <person name="Soh M."/>
            <person name="Seedorf H."/>
        </authorList>
    </citation>
    <scope>NUCLEOTIDE SEQUENCE [LARGE SCALE GENOMIC DNA]</scope>
    <source>
        <strain evidence="5">H5</strain>
    </source>
</reference>
<feature type="region of interest" description="Disordered" evidence="1">
    <location>
        <begin position="925"/>
        <end position="972"/>
    </location>
</feature>
<dbReference type="SUPFAM" id="SSF53187">
    <property type="entry name" value="Zn-dependent exopeptidases"/>
    <property type="match status" value="1"/>
</dbReference>
<dbReference type="AlphaFoldDB" id="A0A4P7W4D0"/>
<dbReference type="SUPFAM" id="SSF49265">
    <property type="entry name" value="Fibronectin type III"/>
    <property type="match status" value="1"/>
</dbReference>
<keyword evidence="5" id="KW-1185">Reference proteome</keyword>
<dbReference type="InterPro" id="IPR036116">
    <property type="entry name" value="FN3_sf"/>
</dbReference>
<protein>
    <submittedName>
        <fullName evidence="4">Xanthan lyase</fullName>
    </submittedName>
</protein>
<evidence type="ECO:0000313" key="5">
    <source>
        <dbReference type="Proteomes" id="UP000297149"/>
    </source>
</evidence>
<dbReference type="Pfam" id="PF25275">
    <property type="entry name" value="Golvesin_C"/>
    <property type="match status" value="1"/>
</dbReference>
<accession>A0A4P7W4D0</accession>
<dbReference type="EMBL" id="CP039396">
    <property type="protein sequence ID" value="QCD42300.1"/>
    <property type="molecule type" value="Genomic_DNA"/>
</dbReference>
<dbReference type="Gene3D" id="3.40.630.40">
    <property type="entry name" value="Zn-dependent exopeptidases"/>
    <property type="match status" value="1"/>
</dbReference>
<evidence type="ECO:0000256" key="1">
    <source>
        <dbReference type="SAM" id="MobiDB-lite"/>
    </source>
</evidence>
<dbReference type="KEGG" id="ddb:E7747_08405"/>
<feature type="signal peptide" evidence="2">
    <location>
        <begin position="1"/>
        <end position="18"/>
    </location>
</feature>
<feature type="domain" description="Golvesin/Xly CBD-like" evidence="3">
    <location>
        <begin position="188"/>
        <end position="288"/>
    </location>
</feature>
<evidence type="ECO:0000313" key="4">
    <source>
        <dbReference type="EMBL" id="QCD42300.1"/>
    </source>
</evidence>
<feature type="chain" id="PRO_5020697126" evidence="2">
    <location>
        <begin position="19"/>
        <end position="972"/>
    </location>
</feature>
<evidence type="ECO:0000259" key="3">
    <source>
        <dbReference type="Pfam" id="PF25275"/>
    </source>
</evidence>
<dbReference type="InterPro" id="IPR003961">
    <property type="entry name" value="FN3_dom"/>
</dbReference>
<sequence>MKKLLSILMIICALCADAAPKTPKGRKAKRAKTTKVVSTPAVPRPAREPFVRSIDAPATPGGLSGKNIALWQSHGRYFDQKEDRWTWQRARLMGTVEDLYPQAYVLPYLIPMLENAGAYVLTPRERDVSIQEIIVDFDGGYAQKGYEEKNGSKKWHTADGLKGFGYKKEILTDTDNPFRMGSVRQIQTVTNPDKASAACWYADFKKAGTYAVYVSYASLPNSARDARYIVNSLAGSKEFEVNQRIGGGTWIYLGSFPFAAGRSKTPVVELLNVSSEDNQIISADAVKIGGGIGNVSRSAAGGEATVSTYPRFTEGARYWMQWAGIPASVYSVTDGKNDYEDDYKSRGMWVNYLAGGSSELPGQKGLGIPIDLSFAFHTDAGTTSDPGATIGTLPIVYSKGAKLGNGESRTTSLRYAELVTNQVVNDIQTLYEPTWNRRKLRDKPYHEAMEPQVPSMLIELLSHQNFADMRYGLDPTFRFTVSRAIYKGILKYLHEKDGIPYVVEPLPVSHFSIAGKDGRYTLSWKGVDDPLEPTAKPTYYIVYERIDNGAFTELEVVDNPSINISISDNQIHSFKIVAANDGGISFPSEILSVCDIAGSDKPQVLIINGFTRISGPAEIYAEGRIGFDYAEDHGVPYYGDIHFTGEQTEFRPEAKWVTNDAPGHGSSRATHETEVFAGNTFDFVFVHGQSIRKAGFPFISCGVDAFIDGNAKASPIIDLILGKQKEITVGTSEERKFKPFTAALKDRLSSFCEAGGSLFVSGSYIGSNLFDNTYSSPEERVADSQFGHSVLGLQWRQSKATVTGKVREVRSRYGEFRGWLSMTFNQQLNAECYAVESPESFAPMDTSTAGPILRYTENDFIAGVAYDPGTHRTVTIGFPFETITGSYERDALMAQILKFFIAPDGVHPGARPKVLPETIIGLESRPTVPPYPYSRNLNPRETAKRSEEEDDKLNEKRRRKSTVDKRKPDSLA</sequence>
<dbReference type="InterPro" id="IPR033803">
    <property type="entry name" value="CBD-like_Golvesin-Xly"/>
</dbReference>